<accession>X0UHR7</accession>
<feature type="compositionally biased region" description="Polar residues" evidence="1">
    <location>
        <begin position="1"/>
        <end position="15"/>
    </location>
</feature>
<comment type="caution">
    <text evidence="2">The sequence shown here is derived from an EMBL/GenBank/DDBJ whole genome shotgun (WGS) entry which is preliminary data.</text>
</comment>
<reference evidence="2" key="1">
    <citation type="journal article" date="2014" name="Front. Microbiol.">
        <title>High frequency of phylogenetically diverse reductive dehalogenase-homologous genes in deep subseafloor sedimentary metagenomes.</title>
        <authorList>
            <person name="Kawai M."/>
            <person name="Futagami T."/>
            <person name="Toyoda A."/>
            <person name="Takaki Y."/>
            <person name="Nishi S."/>
            <person name="Hori S."/>
            <person name="Arai W."/>
            <person name="Tsubouchi T."/>
            <person name="Morono Y."/>
            <person name="Uchiyama I."/>
            <person name="Ito T."/>
            <person name="Fujiyama A."/>
            <person name="Inagaki F."/>
            <person name="Takami H."/>
        </authorList>
    </citation>
    <scope>NUCLEOTIDE SEQUENCE</scope>
    <source>
        <strain evidence="2">Expedition CK06-06</strain>
    </source>
</reference>
<sequence length="101" mass="11010">LVTNDPNSYTGSVTLQPRDGDARPVPLEEGFPKWGGLGVAEMAHAVRAGRPPRASGDLMYHVLDIMHATHDSSTEERHIHLERGCPRPDPFEFAALLSDAP</sequence>
<name>X0UHR7_9ZZZZ</name>
<evidence type="ECO:0000256" key="1">
    <source>
        <dbReference type="SAM" id="MobiDB-lite"/>
    </source>
</evidence>
<evidence type="ECO:0008006" key="3">
    <source>
        <dbReference type="Google" id="ProtNLM"/>
    </source>
</evidence>
<proteinExistence type="predicted"/>
<protein>
    <recommendedName>
        <fullName evidence="3">Gfo/Idh/MocA-like oxidoreductase C-terminal domain-containing protein</fullName>
    </recommendedName>
</protein>
<feature type="region of interest" description="Disordered" evidence="1">
    <location>
        <begin position="1"/>
        <end position="24"/>
    </location>
</feature>
<dbReference type="EMBL" id="BARS01020267">
    <property type="protein sequence ID" value="GAG05304.1"/>
    <property type="molecule type" value="Genomic_DNA"/>
</dbReference>
<organism evidence="2">
    <name type="scientific">marine sediment metagenome</name>
    <dbReference type="NCBI Taxonomy" id="412755"/>
    <lineage>
        <taxon>unclassified sequences</taxon>
        <taxon>metagenomes</taxon>
        <taxon>ecological metagenomes</taxon>
    </lineage>
</organism>
<gene>
    <name evidence="2" type="ORF">S01H1_32708</name>
</gene>
<dbReference type="Gene3D" id="3.30.360.10">
    <property type="entry name" value="Dihydrodipicolinate Reductase, domain 2"/>
    <property type="match status" value="1"/>
</dbReference>
<feature type="non-terminal residue" evidence="2">
    <location>
        <position position="1"/>
    </location>
</feature>
<evidence type="ECO:0000313" key="2">
    <source>
        <dbReference type="EMBL" id="GAG05304.1"/>
    </source>
</evidence>
<dbReference type="AlphaFoldDB" id="X0UHR7"/>